<dbReference type="EMBL" id="FMXC01000005">
    <property type="protein sequence ID" value="SDA46768.1"/>
    <property type="molecule type" value="Genomic_DNA"/>
</dbReference>
<accession>A0AAX3UEN2</accession>
<evidence type="ECO:0000313" key="1">
    <source>
        <dbReference type="EMBL" id="SDA46768.1"/>
    </source>
</evidence>
<dbReference type="RefSeq" id="WP_013854293.1">
    <property type="nucleotide sequence ID" value="NZ_CP061341.1"/>
</dbReference>
<organism evidence="2 4">
    <name type="scientific">Lactobacillus kefiranofaciens</name>
    <dbReference type="NCBI Taxonomy" id="267818"/>
    <lineage>
        <taxon>Bacteria</taxon>
        <taxon>Bacillati</taxon>
        <taxon>Bacillota</taxon>
        <taxon>Bacilli</taxon>
        <taxon>Lactobacillales</taxon>
        <taxon>Lactobacillaceae</taxon>
        <taxon>Lactobacillus</taxon>
    </lineage>
</organism>
<evidence type="ECO:0000313" key="2">
    <source>
        <dbReference type="EMBL" id="WGO86195.1"/>
    </source>
</evidence>
<dbReference type="EMBL" id="CP123735">
    <property type="protein sequence ID" value="WGO86195.1"/>
    <property type="molecule type" value="Genomic_DNA"/>
</dbReference>
<reference evidence="2" key="2">
    <citation type="journal article" date="2022" name="Food Funct.">
        <title>Lactobacillus kefiranofaciens ZW18 from Kefir enhances the anti-tumor effect of anti-programmed cell death 1 (PD-1) immunotherapy by modulating the gut microbiota.</title>
        <authorList>
            <person name="Zhao J."/>
            <person name="Wang Y."/>
            <person name="Wang J."/>
            <person name="Lv M."/>
            <person name="Zhou C."/>
            <person name="Jia L."/>
            <person name="Geng W."/>
        </authorList>
    </citation>
    <scope>NUCLEOTIDE SEQUENCE</scope>
    <source>
        <strain evidence="2">ZW18</strain>
    </source>
</reference>
<dbReference type="GeneID" id="72687139"/>
<sequence length="277" mass="31924">MTSVSQKNLLKLAAENQHNGNLHAAIENLEESLRGEHSLDVVLQLCELYCANKQEDQAYALIKEEPDLFSDQRVYRLYCKTLQKNQYLIEAMQVKHLTGLSLPLQVEPAPEEKQQQIMRTFKQKKQVTQADYENLHKLNLINFKTFAQSILLDPTPEFAVRLSICEDLIRLGVEDEFKIWVIGNLESFVPVDTQLLEKEIKYQEIISAIGTKFSHNPSQLPLMIGETNLVIGSLYPKLSKYIDEPDSFASDLVSYLEKKDGRTHQMLFEKVYKHLPK</sequence>
<evidence type="ECO:0000313" key="4">
    <source>
        <dbReference type="Proteomes" id="UP001242513"/>
    </source>
</evidence>
<protein>
    <submittedName>
        <fullName evidence="2">Tetratricopeptide repeat protein</fullName>
    </submittedName>
</protein>
<gene>
    <name evidence="2" type="ORF">QEJ78_01495</name>
    <name evidence="1" type="ORF">SAMN02983011_00734</name>
</gene>
<name>A0AAX3UEN2_9LACO</name>
<reference evidence="2" key="3">
    <citation type="submission" date="2023-04" db="EMBL/GenBank/DDBJ databases">
        <authorList>
            <person name="Wang Y."/>
        </authorList>
    </citation>
    <scope>NUCLEOTIDE SEQUENCE</scope>
    <source>
        <strain evidence="2">ZW18</strain>
    </source>
</reference>
<reference evidence="1 3" key="1">
    <citation type="submission" date="2016-10" db="EMBL/GenBank/DDBJ databases">
        <authorList>
            <person name="Varghese N."/>
            <person name="Submissions S."/>
        </authorList>
    </citation>
    <scope>NUCLEOTIDE SEQUENCE [LARGE SCALE GENOMIC DNA]</scope>
    <source>
        <strain evidence="1 3">ATCC 43761</strain>
    </source>
</reference>
<dbReference type="Proteomes" id="UP000181860">
    <property type="component" value="Unassembled WGS sequence"/>
</dbReference>
<proteinExistence type="predicted"/>
<keyword evidence="3" id="KW-1185">Reference proteome</keyword>
<evidence type="ECO:0000313" key="3">
    <source>
        <dbReference type="Proteomes" id="UP000181860"/>
    </source>
</evidence>
<dbReference type="AlphaFoldDB" id="A0AAX3UEN2"/>
<dbReference type="Proteomes" id="UP001242513">
    <property type="component" value="Chromosome"/>
</dbReference>